<comment type="caution">
    <text evidence="1">The sequence shown here is derived from an EMBL/GenBank/DDBJ whole genome shotgun (WGS) entry which is preliminary data.</text>
</comment>
<dbReference type="InterPro" id="IPR050238">
    <property type="entry name" value="DNA_Rep/Repair_Clamp_Loader"/>
</dbReference>
<dbReference type="GO" id="GO:0006261">
    <property type="term" value="P:DNA-templated DNA replication"/>
    <property type="evidence" value="ECO:0007669"/>
    <property type="project" value="TreeGrafter"/>
</dbReference>
<name>A0A1F8FWI4_9BACT</name>
<protein>
    <recommendedName>
        <fullName evidence="3">DNA polymerase III subunit delta</fullName>
    </recommendedName>
</protein>
<evidence type="ECO:0000313" key="1">
    <source>
        <dbReference type="EMBL" id="OGN16699.1"/>
    </source>
</evidence>
<dbReference type="Proteomes" id="UP000178117">
    <property type="component" value="Unassembled WGS sequence"/>
</dbReference>
<dbReference type="PANTHER" id="PTHR11669">
    <property type="entry name" value="REPLICATION FACTOR C / DNA POLYMERASE III GAMMA-TAU SUBUNIT"/>
    <property type="match status" value="1"/>
</dbReference>
<dbReference type="STRING" id="1802685.A3C88_02700"/>
<evidence type="ECO:0000313" key="2">
    <source>
        <dbReference type="Proteomes" id="UP000178117"/>
    </source>
</evidence>
<gene>
    <name evidence="1" type="ORF">A3C88_02700</name>
</gene>
<dbReference type="PANTHER" id="PTHR11669:SF8">
    <property type="entry name" value="DNA POLYMERASE III SUBUNIT DELTA"/>
    <property type="match status" value="1"/>
</dbReference>
<dbReference type="EMBL" id="MGJZ01000026">
    <property type="protein sequence ID" value="OGN16699.1"/>
    <property type="molecule type" value="Genomic_DNA"/>
</dbReference>
<dbReference type="Pfam" id="PF13177">
    <property type="entry name" value="DNA_pol3_delta2"/>
    <property type="match status" value="1"/>
</dbReference>
<reference evidence="1 2" key="1">
    <citation type="journal article" date="2016" name="Nat. Commun.">
        <title>Thousands of microbial genomes shed light on interconnected biogeochemical processes in an aquifer system.</title>
        <authorList>
            <person name="Anantharaman K."/>
            <person name="Brown C.T."/>
            <person name="Hug L.A."/>
            <person name="Sharon I."/>
            <person name="Castelle C.J."/>
            <person name="Probst A.J."/>
            <person name="Thomas B.C."/>
            <person name="Singh A."/>
            <person name="Wilkins M.J."/>
            <person name="Karaoz U."/>
            <person name="Brodie E.L."/>
            <person name="Williams K.H."/>
            <person name="Hubbard S.S."/>
            <person name="Banfield J.F."/>
        </authorList>
    </citation>
    <scope>NUCLEOTIDE SEQUENCE [LARGE SCALE GENOMIC DNA]</scope>
</reference>
<dbReference type="Gene3D" id="3.40.50.300">
    <property type="entry name" value="P-loop containing nucleotide triphosphate hydrolases"/>
    <property type="match status" value="1"/>
</dbReference>
<dbReference type="InterPro" id="IPR027417">
    <property type="entry name" value="P-loop_NTPase"/>
</dbReference>
<dbReference type="SUPFAM" id="SSF52540">
    <property type="entry name" value="P-loop containing nucleoside triphosphate hydrolases"/>
    <property type="match status" value="1"/>
</dbReference>
<proteinExistence type="predicted"/>
<sequence length="281" mass="32542">MNWQTIGFKAQKKYLEQAAKADNLAHAYLFTGNDMIGKQMFARDLYALVNGREATVNEPDFKLISPRVEEDETKIYIEDIRDLKSFASLRPYYGPYKFIIINDADRLTPEASNALLKVLEEPTPKTILILISSKSRMLLPTITSRCQHINFMSHDEAALIEYMDKLKLSKGDHTLLISMAHGRIGWLQWATEHIKEIQESLGDLDKVLKGTLADRMAYAKKIYERETYPTTLANWMYWLHGNRKEIPHADRVLKELNRLHLIIAQPQYNHRLALENTLINL</sequence>
<organism evidence="1 2">
    <name type="scientific">Candidatus Yanofskybacteria bacterium RIFCSPHIGHO2_02_FULL_50_12</name>
    <dbReference type="NCBI Taxonomy" id="1802685"/>
    <lineage>
        <taxon>Bacteria</taxon>
        <taxon>Candidatus Yanofskyibacteriota</taxon>
    </lineage>
</organism>
<dbReference type="AlphaFoldDB" id="A0A1F8FWI4"/>
<accession>A0A1F8FWI4</accession>
<evidence type="ECO:0008006" key="3">
    <source>
        <dbReference type="Google" id="ProtNLM"/>
    </source>
</evidence>